<keyword evidence="1" id="KW-0472">Membrane</keyword>
<protein>
    <submittedName>
        <fullName evidence="2">Uncharacterized protein</fullName>
    </submittedName>
</protein>
<reference evidence="2" key="2">
    <citation type="submission" date="2020-09" db="EMBL/GenBank/DDBJ databases">
        <authorList>
            <person name="Sun Q."/>
            <person name="Zhou Y."/>
        </authorList>
    </citation>
    <scope>NUCLEOTIDE SEQUENCE</scope>
    <source>
        <strain evidence="2">CGMCC 4.7679</strain>
    </source>
</reference>
<feature type="transmembrane region" description="Helical" evidence="1">
    <location>
        <begin position="212"/>
        <end position="242"/>
    </location>
</feature>
<keyword evidence="1" id="KW-1133">Transmembrane helix</keyword>
<keyword evidence="3" id="KW-1185">Reference proteome</keyword>
<evidence type="ECO:0000256" key="1">
    <source>
        <dbReference type="SAM" id="Phobius"/>
    </source>
</evidence>
<evidence type="ECO:0000313" key="2">
    <source>
        <dbReference type="EMBL" id="GHF79687.1"/>
    </source>
</evidence>
<sequence length="505" mass="51433">MRETRSDTLPVMDALIAFRARAKCPPPERPRRIVRAAAAFAAAIFTLAAILISTGLATGTVVGAADNGDGSRLYCGAGLAPATPGGNSAWLGGVVLHFVPAARCPDPYPSLAQVLLDVVGTGSGADLRVLGALYALVFTAVAACAGWVATSRGVRRAVLLVPVIMPLWDSAFTRMLISTFSEPVGLLAAFTVACGIAAAVTRPVGWDRALMLGLLAVGAIGAAWAKPAYAPLALVAAAAAALSGGRRAWRASVATAAGIGVVSGALFIHLSSLQTRHYAAINSHNLVYTLALTEMPGSAPALGLPAAAQNAAGRAYYPAGPEGVPGADVVAAAPGAVRNRVLVELAEHPAAMVRALSVAVQATAGRELSYLPSRAWSPGMSPTPLGQTTGEQAADAAQLRTWLAGLPAPWWPGTVLIAGCVVGLVGLRRGHTLGLRAARLAGATAVAGLGLSAAALADGYFEIAKHVWLAAYMVDVTAWVLVVAGAAGVWTMCRRARTSPVRPQE</sequence>
<feature type="transmembrane region" description="Helical" evidence="1">
    <location>
        <begin position="437"/>
        <end position="457"/>
    </location>
</feature>
<feature type="transmembrane region" description="Helical" evidence="1">
    <location>
        <begin position="157"/>
        <end position="177"/>
    </location>
</feature>
<evidence type="ECO:0000313" key="3">
    <source>
        <dbReference type="Proteomes" id="UP000658656"/>
    </source>
</evidence>
<gene>
    <name evidence="2" type="ORF">GCM10017566_62350</name>
</gene>
<feature type="transmembrane region" description="Helical" evidence="1">
    <location>
        <begin position="33"/>
        <end position="52"/>
    </location>
</feature>
<keyword evidence="1" id="KW-0812">Transmembrane</keyword>
<dbReference type="AlphaFoldDB" id="A0A8H9J2V0"/>
<dbReference type="EMBL" id="BNAV01000013">
    <property type="protein sequence ID" value="GHF79687.1"/>
    <property type="molecule type" value="Genomic_DNA"/>
</dbReference>
<dbReference type="Proteomes" id="UP000658656">
    <property type="component" value="Unassembled WGS sequence"/>
</dbReference>
<feature type="transmembrane region" description="Helical" evidence="1">
    <location>
        <begin position="183"/>
        <end position="200"/>
    </location>
</feature>
<feature type="transmembrane region" description="Helical" evidence="1">
    <location>
        <begin position="129"/>
        <end position="150"/>
    </location>
</feature>
<name>A0A8H9J2V0_9PSEU</name>
<proteinExistence type="predicted"/>
<accession>A0A8H9J2V0</accession>
<reference evidence="2" key="1">
    <citation type="journal article" date="2014" name="Int. J. Syst. Evol. Microbiol.">
        <title>Complete genome sequence of Corynebacterium casei LMG S-19264T (=DSM 44701T), isolated from a smear-ripened cheese.</title>
        <authorList>
            <consortium name="US DOE Joint Genome Institute (JGI-PGF)"/>
            <person name="Walter F."/>
            <person name="Albersmeier A."/>
            <person name="Kalinowski J."/>
            <person name="Ruckert C."/>
        </authorList>
    </citation>
    <scope>NUCLEOTIDE SEQUENCE</scope>
    <source>
        <strain evidence="2">CGMCC 4.7679</strain>
    </source>
</reference>
<comment type="caution">
    <text evidence="2">The sequence shown here is derived from an EMBL/GenBank/DDBJ whole genome shotgun (WGS) entry which is preliminary data.</text>
</comment>
<feature type="transmembrane region" description="Helical" evidence="1">
    <location>
        <begin position="248"/>
        <end position="268"/>
    </location>
</feature>
<organism evidence="2 3">
    <name type="scientific">Amycolatopsis bartoniae</name>
    <dbReference type="NCBI Taxonomy" id="941986"/>
    <lineage>
        <taxon>Bacteria</taxon>
        <taxon>Bacillati</taxon>
        <taxon>Actinomycetota</taxon>
        <taxon>Actinomycetes</taxon>
        <taxon>Pseudonocardiales</taxon>
        <taxon>Pseudonocardiaceae</taxon>
        <taxon>Amycolatopsis</taxon>
    </lineage>
</organism>
<feature type="transmembrane region" description="Helical" evidence="1">
    <location>
        <begin position="469"/>
        <end position="493"/>
    </location>
</feature>